<dbReference type="InterPro" id="IPR029066">
    <property type="entry name" value="PLP-binding_barrel"/>
</dbReference>
<evidence type="ECO:0000259" key="5">
    <source>
        <dbReference type="Pfam" id="PF01168"/>
    </source>
</evidence>
<gene>
    <name evidence="6" type="ORF">J416_01209</name>
</gene>
<feature type="domain" description="Alanine racemase N-terminal" evidence="5">
    <location>
        <begin position="6"/>
        <end position="223"/>
    </location>
</feature>
<dbReference type="OrthoDB" id="9804072at2"/>
<dbReference type="PROSITE" id="PS01211">
    <property type="entry name" value="UPF0001"/>
    <property type="match status" value="1"/>
</dbReference>
<dbReference type="InterPro" id="IPR001608">
    <property type="entry name" value="Ala_racemase_N"/>
</dbReference>
<feature type="modified residue" description="N6-(pyridoxal phosphate)lysine" evidence="2 3">
    <location>
        <position position="35"/>
    </location>
</feature>
<dbReference type="PIRSF" id="PIRSF004848">
    <property type="entry name" value="YBL036c_PLPDEIII"/>
    <property type="match status" value="1"/>
</dbReference>
<dbReference type="NCBIfam" id="TIGR00044">
    <property type="entry name" value="YggS family pyridoxal phosphate-dependent enzyme"/>
    <property type="match status" value="1"/>
</dbReference>
<comment type="cofactor">
    <cofactor evidence="3">
        <name>pyridoxal 5'-phosphate</name>
        <dbReference type="ChEBI" id="CHEBI:597326"/>
    </cofactor>
</comment>
<dbReference type="Gene3D" id="3.20.20.10">
    <property type="entry name" value="Alanine racemase"/>
    <property type="match status" value="1"/>
</dbReference>
<proteinExistence type="inferred from homology"/>
<name>N4WVA7_9BACI</name>
<comment type="caution">
    <text evidence="6">The sequence shown here is derived from an EMBL/GenBank/DDBJ whole genome shotgun (WGS) entry which is preliminary data.</text>
</comment>
<reference evidence="6 7" key="1">
    <citation type="submission" date="2013-03" db="EMBL/GenBank/DDBJ databases">
        <title>Draft genome sequence of Gracibacillus halophilus YIM-C55.5, a moderately halophilic and thermophilic organism from the Xiaochaidamu salt lake.</title>
        <authorList>
            <person name="Sugumar T."/>
            <person name="Polireddy D.R."/>
            <person name="Antony A."/>
            <person name="Madhava Y.R."/>
            <person name="Sivakumar N."/>
        </authorList>
    </citation>
    <scope>NUCLEOTIDE SEQUENCE [LARGE SCALE GENOMIC DNA]</scope>
    <source>
        <strain evidence="6 7">YIM-C55.5</strain>
    </source>
</reference>
<dbReference type="InterPro" id="IPR011078">
    <property type="entry name" value="PyrdxlP_homeostasis"/>
</dbReference>
<evidence type="ECO:0000256" key="2">
    <source>
        <dbReference type="HAMAP-Rule" id="MF_02087"/>
    </source>
</evidence>
<accession>N4WVA7</accession>
<dbReference type="SUPFAM" id="SSF51419">
    <property type="entry name" value="PLP-binding barrel"/>
    <property type="match status" value="1"/>
</dbReference>
<dbReference type="PANTHER" id="PTHR10146:SF14">
    <property type="entry name" value="PYRIDOXAL PHOSPHATE HOMEOSTASIS PROTEIN"/>
    <property type="match status" value="1"/>
</dbReference>
<evidence type="ECO:0000313" key="6">
    <source>
        <dbReference type="EMBL" id="ENH98315.1"/>
    </source>
</evidence>
<dbReference type="PANTHER" id="PTHR10146">
    <property type="entry name" value="PROLINE SYNTHETASE CO-TRANSCRIBED BACTERIAL HOMOLOG PROTEIN"/>
    <property type="match status" value="1"/>
</dbReference>
<dbReference type="Pfam" id="PF01168">
    <property type="entry name" value="Ala_racemase_N"/>
    <property type="match status" value="1"/>
</dbReference>
<organism evidence="6 7">
    <name type="scientific">Gracilibacillus halophilus YIM-C55.5</name>
    <dbReference type="NCBI Taxonomy" id="1308866"/>
    <lineage>
        <taxon>Bacteria</taxon>
        <taxon>Bacillati</taxon>
        <taxon>Bacillota</taxon>
        <taxon>Bacilli</taxon>
        <taxon>Bacillales</taxon>
        <taxon>Bacillaceae</taxon>
        <taxon>Gracilibacillus</taxon>
    </lineage>
</organism>
<comment type="function">
    <text evidence="2">Pyridoxal 5'-phosphate (PLP)-binding protein, which is involved in PLP homeostasis.</text>
</comment>
<keyword evidence="7" id="KW-1185">Reference proteome</keyword>
<dbReference type="RefSeq" id="WP_003463116.1">
    <property type="nucleotide sequence ID" value="NZ_APML01000004.1"/>
</dbReference>
<dbReference type="STRING" id="1308866.J416_01209"/>
<sequence length="229" mass="26029">MKVEENLQTIRKNIQQACKNAGRRENDVNIIAVTKYVSINRAKEAIDAGISCLGENRMEGFLAKHEAIGKEAEWHFIGSLQSRKVKEVIEDVDVIHSLDRRSLAKEIHKRATKPVSCFVQANVSGESSKHGVAKDEVVSFIEQMKDYPNIRVEGLMTMAPYTNDHEYLRSIFRTLRQLRDEVQQHHWAHAPCQELSMGMSNDYQIAVEEGATYIRIGSELVGPYEEQTS</sequence>
<comment type="similarity">
    <text evidence="2 4">Belongs to the pyridoxal phosphate-binding protein YggS/PROSC family.</text>
</comment>
<evidence type="ECO:0000313" key="7">
    <source>
        <dbReference type="Proteomes" id="UP000012283"/>
    </source>
</evidence>
<dbReference type="PATRIC" id="fig|1308866.3.peg.244"/>
<evidence type="ECO:0000256" key="4">
    <source>
        <dbReference type="RuleBase" id="RU004514"/>
    </source>
</evidence>
<dbReference type="GO" id="GO:0030170">
    <property type="term" value="F:pyridoxal phosphate binding"/>
    <property type="evidence" value="ECO:0007669"/>
    <property type="project" value="UniProtKB-UniRule"/>
</dbReference>
<protein>
    <recommendedName>
        <fullName evidence="2">Pyridoxal phosphate homeostasis protein</fullName>
        <shortName evidence="2">PLP homeostasis protein</shortName>
    </recommendedName>
</protein>
<dbReference type="CDD" id="cd00635">
    <property type="entry name" value="PLPDE_III_YBL036c_like"/>
    <property type="match status" value="1"/>
</dbReference>
<evidence type="ECO:0000256" key="1">
    <source>
        <dbReference type="ARBA" id="ARBA00022898"/>
    </source>
</evidence>
<dbReference type="EMBL" id="APML01000004">
    <property type="protein sequence ID" value="ENH98315.1"/>
    <property type="molecule type" value="Genomic_DNA"/>
</dbReference>
<dbReference type="eggNOG" id="COG0325">
    <property type="taxonomic scope" value="Bacteria"/>
</dbReference>
<dbReference type="AlphaFoldDB" id="N4WVA7"/>
<dbReference type="HAMAP" id="MF_02087">
    <property type="entry name" value="PLP_homeostasis"/>
    <property type="match status" value="1"/>
</dbReference>
<evidence type="ECO:0000256" key="3">
    <source>
        <dbReference type="PIRSR" id="PIRSR004848-1"/>
    </source>
</evidence>
<keyword evidence="1 2" id="KW-0663">Pyridoxal phosphate</keyword>
<dbReference type="FunFam" id="3.20.20.10:FF:000011">
    <property type="entry name" value="Pyridoxal phosphate homeostasis protein"/>
    <property type="match status" value="1"/>
</dbReference>
<dbReference type="Proteomes" id="UP000012283">
    <property type="component" value="Unassembled WGS sequence"/>
</dbReference>